<sequence>MKKQISQYIEIFILLLITSCAKPDINLEDTSVNDADTINIPEGFDYSTHKTVSIKIYDDTKSIYEVFVTSEDSCFVGTQTYVDESGKTVTKNVYRDDIINKQVLKGVTKNGILEQSVTLPKYCRQVYIRRNDNLKYSGELVDVINNEVQYRYQKTTSKSLFSKGKNGVVDFLFCVNGSGDLFVIDPLDGSYTYLSEMPMGSWTCAIDQENKFLYSIGKSQPYPLMKYSIDNDTWEIIANLGIGGPRLDYNKNDGLLYFSNNNLLYTFHPTTGEKLNTWDINGLHNPNGGDLAFAEDGSLFLCTFSGLYKLSLNANNQYDSTRISADNLPFNPTSMTFDSNKELWLANNKSSSDLIIMDTVTGGWQYVYGVQAANNTDFGRTINDLTTFRIYSDTPDTKDTDGDGIVDSQDAFPEEANKAFEMFTPSKYGTGTIAFEDLWPYQGDYDFNDMALNYKTIAILNSNNLAVQIDLICKVKSNFAGYSNGIGIEIEGLQSDEIENVTGAIYTENYIQLNPNGTEANQDRAVIILTDNADNLVDETTISIILKEPTTTEAIGTAPFNPFIIANMVRQNEIHLPYKNSTSLGKNSSINLGNNKDPNGNYISSSGYPWAISIIHDFKVPKESVKIHNAYNYFKSWAISGGLEFKDWYKDNPGNRNQNLLEN</sequence>
<keyword evidence="5" id="KW-1185">Reference proteome</keyword>
<feature type="domain" description="DUF4842" evidence="1">
    <location>
        <begin position="467"/>
        <end position="649"/>
    </location>
</feature>
<evidence type="ECO:0000313" key="2">
    <source>
        <dbReference type="EMBL" id="GAL65906.1"/>
    </source>
</evidence>
<accession>A0A090VMG2</accession>
<protein>
    <recommendedName>
        <fullName evidence="1">DUF4842 domain-containing protein</fullName>
    </recommendedName>
</protein>
<dbReference type="EMBL" id="BBNY01000003">
    <property type="protein sequence ID" value="GAL88461.1"/>
    <property type="molecule type" value="Genomic_DNA"/>
</dbReference>
<proteinExistence type="predicted"/>
<gene>
    <name evidence="2" type="ORF">JCM19301_3591</name>
    <name evidence="3" type="ORF">JCM19538_2974</name>
</gene>
<dbReference type="EMBL" id="BBNR01000002">
    <property type="protein sequence ID" value="GAL65906.1"/>
    <property type="molecule type" value="Genomic_DNA"/>
</dbReference>
<name>A0A090VMG2_9FLAO</name>
<dbReference type="InterPro" id="IPR032295">
    <property type="entry name" value="DUF4842"/>
</dbReference>
<comment type="caution">
    <text evidence="2">The sequence shown here is derived from an EMBL/GenBank/DDBJ whole genome shotgun (WGS) entry which is preliminary data.</text>
</comment>
<evidence type="ECO:0000259" key="1">
    <source>
        <dbReference type="Pfam" id="PF16130"/>
    </source>
</evidence>
<dbReference type="NCBIfam" id="TIGR04456">
    <property type="entry name" value="LruC_dom"/>
    <property type="match status" value="1"/>
</dbReference>
<dbReference type="SUPFAM" id="SSF63825">
    <property type="entry name" value="YWTD domain"/>
    <property type="match status" value="1"/>
</dbReference>
<dbReference type="eggNOG" id="COG3391">
    <property type="taxonomic scope" value="Bacteria"/>
</dbReference>
<dbReference type="Pfam" id="PF16130">
    <property type="entry name" value="DUF4842"/>
    <property type="match status" value="1"/>
</dbReference>
<dbReference type="STRING" id="504487.JCM19538_2974"/>
<dbReference type="Proteomes" id="UP000030184">
    <property type="component" value="Unassembled WGS sequence"/>
</dbReference>
<dbReference type="Proteomes" id="UP000029641">
    <property type="component" value="Unassembled WGS sequence"/>
</dbReference>
<evidence type="ECO:0000313" key="4">
    <source>
        <dbReference type="Proteomes" id="UP000029641"/>
    </source>
</evidence>
<dbReference type="RefSeq" id="WP_042241233.1">
    <property type="nucleotide sequence ID" value="NZ_BBNR01000002.1"/>
</dbReference>
<dbReference type="OrthoDB" id="1204817at2"/>
<reference evidence="5" key="1">
    <citation type="journal article" date="2014" name="Genome Announc.">
        <title>Draft Genome Sequence of Marine Flavobacterium Jejuia pallidilutea Strain 11shimoA1 and Pigmentation Mutants.</title>
        <authorList>
            <person name="Takatani N."/>
            <person name="Nakanishi M."/>
            <person name="Meirelles P."/>
            <person name="Mino S."/>
            <person name="Suda W."/>
            <person name="Oshima K."/>
            <person name="Hattori M."/>
            <person name="Ohkuma M."/>
            <person name="Hosokawa M."/>
            <person name="Miyashita K."/>
            <person name="Thompson F.L."/>
            <person name="Niwa A."/>
            <person name="Sawabe T."/>
            <person name="Sawabe T."/>
        </authorList>
    </citation>
    <scope>NUCLEOTIDE SEQUENCE [LARGE SCALE GENOMIC DNA]</scope>
    <source>
        <strain evidence="5">JCM 19538</strain>
    </source>
</reference>
<dbReference type="InterPro" id="IPR031025">
    <property type="entry name" value="LruC_dom"/>
</dbReference>
<organism evidence="2 4">
    <name type="scientific">Jejuia pallidilutea</name>
    <dbReference type="NCBI Taxonomy" id="504487"/>
    <lineage>
        <taxon>Bacteria</taxon>
        <taxon>Pseudomonadati</taxon>
        <taxon>Bacteroidota</taxon>
        <taxon>Flavobacteriia</taxon>
        <taxon>Flavobacteriales</taxon>
        <taxon>Flavobacteriaceae</taxon>
        <taxon>Jejuia</taxon>
    </lineage>
</organism>
<dbReference type="AlphaFoldDB" id="A0A090VMG2"/>
<evidence type="ECO:0000313" key="5">
    <source>
        <dbReference type="Proteomes" id="UP000030184"/>
    </source>
</evidence>
<evidence type="ECO:0000313" key="3">
    <source>
        <dbReference type="EMBL" id="GAL88461.1"/>
    </source>
</evidence>